<gene>
    <name evidence="2" type="ORF">IC235_02710</name>
</gene>
<organism evidence="2 3">
    <name type="scientific">Hymenobacter montanus</name>
    <dbReference type="NCBI Taxonomy" id="2771359"/>
    <lineage>
        <taxon>Bacteria</taxon>
        <taxon>Pseudomonadati</taxon>
        <taxon>Bacteroidota</taxon>
        <taxon>Cytophagia</taxon>
        <taxon>Cytophagales</taxon>
        <taxon>Hymenobacteraceae</taxon>
        <taxon>Hymenobacter</taxon>
    </lineage>
</organism>
<dbReference type="RefSeq" id="WP_191003624.1">
    <property type="nucleotide sequence ID" value="NZ_JACXAD010000002.1"/>
</dbReference>
<sequence length="58" mass="6201">MKLYNTLVLRIALAAVLGYAPCFVKQPGTTGVLPPRHGHTLRFSSNCTACFPPAEAAE</sequence>
<evidence type="ECO:0008006" key="4">
    <source>
        <dbReference type="Google" id="ProtNLM"/>
    </source>
</evidence>
<proteinExistence type="predicted"/>
<dbReference type="EMBL" id="JACXAD010000002">
    <property type="protein sequence ID" value="MBD2766801.1"/>
    <property type="molecule type" value="Genomic_DNA"/>
</dbReference>
<reference evidence="2" key="1">
    <citation type="submission" date="2020-09" db="EMBL/GenBank/DDBJ databases">
        <authorList>
            <person name="Kim M.K."/>
        </authorList>
    </citation>
    <scope>NUCLEOTIDE SEQUENCE</scope>
    <source>
        <strain evidence="2">BT664</strain>
    </source>
</reference>
<name>A0A927BAC8_9BACT</name>
<dbReference type="AlphaFoldDB" id="A0A927BAC8"/>
<keyword evidence="3" id="KW-1185">Reference proteome</keyword>
<keyword evidence="1" id="KW-0732">Signal</keyword>
<feature type="signal peptide" evidence="1">
    <location>
        <begin position="1"/>
        <end position="20"/>
    </location>
</feature>
<feature type="chain" id="PRO_5037230922" description="Secreted protein" evidence="1">
    <location>
        <begin position="21"/>
        <end position="58"/>
    </location>
</feature>
<evidence type="ECO:0000256" key="1">
    <source>
        <dbReference type="SAM" id="SignalP"/>
    </source>
</evidence>
<protein>
    <recommendedName>
        <fullName evidence="4">Secreted protein</fullName>
    </recommendedName>
</protein>
<evidence type="ECO:0000313" key="3">
    <source>
        <dbReference type="Proteomes" id="UP000612233"/>
    </source>
</evidence>
<evidence type="ECO:0000313" key="2">
    <source>
        <dbReference type="EMBL" id="MBD2766801.1"/>
    </source>
</evidence>
<comment type="caution">
    <text evidence="2">The sequence shown here is derived from an EMBL/GenBank/DDBJ whole genome shotgun (WGS) entry which is preliminary data.</text>
</comment>
<dbReference type="Proteomes" id="UP000612233">
    <property type="component" value="Unassembled WGS sequence"/>
</dbReference>
<accession>A0A927BAC8</accession>